<evidence type="ECO:0000313" key="1">
    <source>
        <dbReference type="EMBL" id="MBF6358180.1"/>
    </source>
</evidence>
<dbReference type="Proteomes" id="UP000707731">
    <property type="component" value="Unassembled WGS sequence"/>
</dbReference>
<protein>
    <submittedName>
        <fullName evidence="1">Uncharacterized protein</fullName>
    </submittedName>
</protein>
<gene>
    <name evidence="1" type="ORF">IU449_27160</name>
</gene>
<accession>A0ABS0DI92</accession>
<evidence type="ECO:0000313" key="2">
    <source>
        <dbReference type="Proteomes" id="UP000707731"/>
    </source>
</evidence>
<comment type="caution">
    <text evidence="1">The sequence shown here is derived from an EMBL/GenBank/DDBJ whole genome shotgun (WGS) entry which is preliminary data.</text>
</comment>
<keyword evidence="2" id="KW-1185">Reference proteome</keyword>
<name>A0ABS0DI92_9NOCA</name>
<proteinExistence type="predicted"/>
<dbReference type="EMBL" id="JADLQN010000010">
    <property type="protein sequence ID" value="MBF6358180.1"/>
    <property type="molecule type" value="Genomic_DNA"/>
</dbReference>
<organism evidence="1 2">
    <name type="scientific">Nocardia higoensis</name>
    <dbReference type="NCBI Taxonomy" id="228599"/>
    <lineage>
        <taxon>Bacteria</taxon>
        <taxon>Bacillati</taxon>
        <taxon>Actinomycetota</taxon>
        <taxon>Actinomycetes</taxon>
        <taxon>Mycobacteriales</taxon>
        <taxon>Nocardiaceae</taxon>
        <taxon>Nocardia</taxon>
    </lineage>
</organism>
<dbReference type="RefSeq" id="WP_195005019.1">
    <property type="nucleotide sequence ID" value="NZ_JADLQN010000010.1"/>
</dbReference>
<reference evidence="1 2" key="1">
    <citation type="submission" date="2020-10" db="EMBL/GenBank/DDBJ databases">
        <title>Identification of Nocardia species via Next-generation sequencing and recognition of intraspecies genetic diversity.</title>
        <authorList>
            <person name="Li P."/>
            <person name="Li P."/>
            <person name="Lu B."/>
        </authorList>
    </citation>
    <scope>NUCLEOTIDE SEQUENCE [LARGE SCALE GENOMIC DNA]</scope>
    <source>
        <strain evidence="1 2">BJ06-0143</strain>
    </source>
</reference>
<sequence>MAEPLPTACDIEIIERVHGVEDVAELTEERSILAPNEIRINGQRVPTPAGHPVIVHPINSRDDSDRVVKVTLTVFARTVSIRPELDNESSN</sequence>